<evidence type="ECO:0000256" key="1">
    <source>
        <dbReference type="ARBA" id="ARBA00023015"/>
    </source>
</evidence>
<sequence length="265" mass="29056">MTSHPQLQTLAQWIGPGAWRASLPHSDPHHVFLWITRGQGRCLVGGRRRGLAVHTALVLPAGALFALDPGAQSFGLACRIPPRTGILMPDEPVLLRVRDPRAQADLTTLLETMQREQNEARDFMDEAMTAHAQLLTVWLRRAMLTTHDEAADPTAAHRLVQAYAALIERDYRTGASMQDFARHLGVTPTHLSRVCKSTSGLTASAMLTGRVLHAARDMLETSHIPANQVAAELGFSSAAYFSRFILRHTGKSPSDLRRAAPRKAA</sequence>
<keyword evidence="1" id="KW-0805">Transcription regulation</keyword>
<dbReference type="InterPro" id="IPR018060">
    <property type="entry name" value="HTH_AraC"/>
</dbReference>
<dbReference type="PANTHER" id="PTHR43280">
    <property type="entry name" value="ARAC-FAMILY TRANSCRIPTIONAL REGULATOR"/>
    <property type="match status" value="1"/>
</dbReference>
<dbReference type="EMBL" id="LAXJ01000002">
    <property type="protein sequence ID" value="KRS14225.1"/>
    <property type="molecule type" value="Genomic_DNA"/>
</dbReference>
<dbReference type="Proteomes" id="UP000051295">
    <property type="component" value="Unassembled WGS sequence"/>
</dbReference>
<organism evidence="5 6">
    <name type="scientific">Roseovarius atlanticus</name>
    <dbReference type="NCBI Taxonomy" id="1641875"/>
    <lineage>
        <taxon>Bacteria</taxon>
        <taxon>Pseudomonadati</taxon>
        <taxon>Pseudomonadota</taxon>
        <taxon>Alphaproteobacteria</taxon>
        <taxon>Rhodobacterales</taxon>
        <taxon>Roseobacteraceae</taxon>
        <taxon>Roseovarius</taxon>
    </lineage>
</organism>
<dbReference type="InterPro" id="IPR009057">
    <property type="entry name" value="Homeodomain-like_sf"/>
</dbReference>
<dbReference type="GO" id="GO:0043565">
    <property type="term" value="F:sequence-specific DNA binding"/>
    <property type="evidence" value="ECO:0007669"/>
    <property type="project" value="InterPro"/>
</dbReference>
<accession>A0A0T5NZF1</accession>
<evidence type="ECO:0000313" key="5">
    <source>
        <dbReference type="EMBL" id="KRS14225.1"/>
    </source>
</evidence>
<dbReference type="OrthoDB" id="9814125at2"/>
<protein>
    <submittedName>
        <fullName evidence="5">AraC family transcriptional regulator</fullName>
    </submittedName>
</protein>
<dbReference type="SUPFAM" id="SSF46689">
    <property type="entry name" value="Homeodomain-like"/>
    <property type="match status" value="1"/>
</dbReference>
<keyword evidence="2" id="KW-0238">DNA-binding</keyword>
<dbReference type="SUPFAM" id="SSF51182">
    <property type="entry name" value="RmlC-like cupins"/>
    <property type="match status" value="1"/>
</dbReference>
<reference evidence="5 6" key="1">
    <citation type="submission" date="2015-04" db="EMBL/GenBank/DDBJ databases">
        <title>The draft genome sequence of Roseovarius sp.R12b.</title>
        <authorList>
            <person name="Li G."/>
            <person name="Lai Q."/>
            <person name="Shao Z."/>
            <person name="Yan P."/>
        </authorList>
    </citation>
    <scope>NUCLEOTIDE SEQUENCE [LARGE SCALE GENOMIC DNA]</scope>
    <source>
        <strain evidence="5 6">R12B</strain>
    </source>
</reference>
<dbReference type="PATRIC" id="fig|1641875.4.peg.1142"/>
<keyword evidence="3" id="KW-0804">Transcription</keyword>
<gene>
    <name evidence="5" type="ORF">XM53_00325</name>
</gene>
<dbReference type="RefSeq" id="WP_057789190.1">
    <property type="nucleotide sequence ID" value="NZ_LAXJ01000002.1"/>
</dbReference>
<dbReference type="STRING" id="1641875.XM53_00325"/>
<dbReference type="SMART" id="SM00342">
    <property type="entry name" value="HTH_ARAC"/>
    <property type="match status" value="1"/>
</dbReference>
<name>A0A0T5NZF1_9RHOB</name>
<dbReference type="PANTHER" id="PTHR43280:SF32">
    <property type="entry name" value="TRANSCRIPTIONAL REGULATORY PROTEIN"/>
    <property type="match status" value="1"/>
</dbReference>
<dbReference type="Pfam" id="PF12833">
    <property type="entry name" value="HTH_18"/>
    <property type="match status" value="1"/>
</dbReference>
<evidence type="ECO:0000259" key="4">
    <source>
        <dbReference type="PROSITE" id="PS01124"/>
    </source>
</evidence>
<evidence type="ECO:0000256" key="3">
    <source>
        <dbReference type="ARBA" id="ARBA00023163"/>
    </source>
</evidence>
<proteinExistence type="predicted"/>
<evidence type="ECO:0000313" key="6">
    <source>
        <dbReference type="Proteomes" id="UP000051295"/>
    </source>
</evidence>
<dbReference type="InterPro" id="IPR011051">
    <property type="entry name" value="RmlC_Cupin_sf"/>
</dbReference>
<evidence type="ECO:0000256" key="2">
    <source>
        <dbReference type="ARBA" id="ARBA00023125"/>
    </source>
</evidence>
<keyword evidence="6" id="KW-1185">Reference proteome</keyword>
<dbReference type="Gene3D" id="1.10.10.60">
    <property type="entry name" value="Homeodomain-like"/>
    <property type="match status" value="1"/>
</dbReference>
<feature type="domain" description="HTH araC/xylS-type" evidence="4">
    <location>
        <begin position="161"/>
        <end position="259"/>
    </location>
</feature>
<dbReference type="GO" id="GO:0003700">
    <property type="term" value="F:DNA-binding transcription factor activity"/>
    <property type="evidence" value="ECO:0007669"/>
    <property type="project" value="InterPro"/>
</dbReference>
<dbReference type="AlphaFoldDB" id="A0A0T5NZF1"/>
<dbReference type="PROSITE" id="PS01124">
    <property type="entry name" value="HTH_ARAC_FAMILY_2"/>
    <property type="match status" value="1"/>
</dbReference>
<comment type="caution">
    <text evidence="5">The sequence shown here is derived from an EMBL/GenBank/DDBJ whole genome shotgun (WGS) entry which is preliminary data.</text>
</comment>